<dbReference type="CDD" id="cd12148">
    <property type="entry name" value="fungal_TF_MHR"/>
    <property type="match status" value="1"/>
</dbReference>
<gene>
    <name evidence="4" type="ORF">PV11_02817</name>
</gene>
<dbReference type="EMBL" id="KN846951">
    <property type="protein sequence ID" value="KIV87262.1"/>
    <property type="molecule type" value="Genomic_DNA"/>
</dbReference>
<dbReference type="Proteomes" id="UP000053599">
    <property type="component" value="Unassembled WGS sequence"/>
</dbReference>
<dbReference type="PANTHER" id="PTHR47425:SF2">
    <property type="entry name" value="FARB-RELATED"/>
    <property type="match status" value="1"/>
</dbReference>
<dbReference type="HOGENOM" id="CLU_006329_2_2_1"/>
<evidence type="ECO:0000256" key="2">
    <source>
        <dbReference type="SAM" id="MobiDB-lite"/>
    </source>
</evidence>
<reference evidence="4 5" key="1">
    <citation type="submission" date="2015-01" db="EMBL/GenBank/DDBJ databases">
        <title>The Genome Sequence of Exophiala sideris CBS121828.</title>
        <authorList>
            <consortium name="The Broad Institute Genomics Platform"/>
            <person name="Cuomo C."/>
            <person name="de Hoog S."/>
            <person name="Gorbushina A."/>
            <person name="Stielow B."/>
            <person name="Teixiera M."/>
            <person name="Abouelleil A."/>
            <person name="Chapman S.B."/>
            <person name="Priest M."/>
            <person name="Young S.K."/>
            <person name="Wortman J."/>
            <person name="Nusbaum C."/>
            <person name="Birren B."/>
        </authorList>
    </citation>
    <scope>NUCLEOTIDE SEQUENCE [LARGE SCALE GENOMIC DNA]</scope>
    <source>
        <strain evidence="4 5">CBS 121828</strain>
    </source>
</reference>
<proteinExistence type="predicted"/>
<sequence>MTSTVEYGTSPKHNETVIATQPQLSPMPQDSTTVTDITIGSPFNLDDPRNWRSNGLEQTVPPTQTSLNTSRHLVSRSDSLPSEPLVRDLPAFVKPLPASMGPEDVEYLLVKGALTLPEPDLLDACLRSYFQYVQPLFPILDPLKVLSIVKGNNTDEKLSLLLLQALIFVGSTWVDVRLVRRLGFLSRKAFRRSVHQKLRLLYDADYEDDRICLVQTFVLWTFWFEGPNETKDAWHWIGVALSLSRTISLHQADTNLDPSHPMYRLRKRLWWGLVTRDTIGSFGLSRSPRIMDVDHNVPMLEVEDFDFHQAPDVLPGAIPQTLRQQRAHAQLCVSFVQLVHIFGKIFKTAYPELESGKTAVLYSRHQLEGTDKMATKKRTLNTDQLKAYEKDLDQWRQGISDELWHTTPFPPNPRGMEKAELAHRGLLSITYYATLMNLHRPQMLPESTNINSTEPAEKVTPDTSRAVVRLAARQITRIAMDFYEENLVESLSATFISCLLPASINHIFDMTSHDDIIRSGAYQQLEQCKAVFQAFSDQQFGGPWALHVIDYIINRLESRKQLSKVTVPSTQTASIDLGRNVDHGDIAPQITTQRRAENTSTMDMLSSAYSSERHGRDDFASNNGLSMSNENGGLTSEIPTILPFPNTRHSTGMFDSLPPLAVEQSLPDDLVTFLGPDLSWLDFAAAAEDVNNITWTDVDPS</sequence>
<dbReference type="InterPro" id="IPR052761">
    <property type="entry name" value="Fungal_Detox/Toxin_TFs"/>
</dbReference>
<keyword evidence="1" id="KW-0539">Nucleus</keyword>
<feature type="domain" description="Xylanolytic transcriptional activator regulatory" evidence="3">
    <location>
        <begin position="233"/>
        <end position="305"/>
    </location>
</feature>
<organism evidence="4 5">
    <name type="scientific">Exophiala sideris</name>
    <dbReference type="NCBI Taxonomy" id="1016849"/>
    <lineage>
        <taxon>Eukaryota</taxon>
        <taxon>Fungi</taxon>
        <taxon>Dikarya</taxon>
        <taxon>Ascomycota</taxon>
        <taxon>Pezizomycotina</taxon>
        <taxon>Eurotiomycetes</taxon>
        <taxon>Chaetothyriomycetidae</taxon>
        <taxon>Chaetothyriales</taxon>
        <taxon>Herpotrichiellaceae</taxon>
        <taxon>Exophiala</taxon>
    </lineage>
</organism>
<dbReference type="PANTHER" id="PTHR47425">
    <property type="entry name" value="FARB-RELATED"/>
    <property type="match status" value="1"/>
</dbReference>
<dbReference type="SMART" id="SM00906">
    <property type="entry name" value="Fungal_trans"/>
    <property type="match status" value="1"/>
</dbReference>
<evidence type="ECO:0000313" key="5">
    <source>
        <dbReference type="Proteomes" id="UP000053599"/>
    </source>
</evidence>
<feature type="region of interest" description="Disordered" evidence="2">
    <location>
        <begin position="44"/>
        <end position="74"/>
    </location>
</feature>
<name>A0A0D1YXF3_9EURO</name>
<dbReference type="GO" id="GO:0006351">
    <property type="term" value="P:DNA-templated transcription"/>
    <property type="evidence" value="ECO:0007669"/>
    <property type="project" value="InterPro"/>
</dbReference>
<dbReference type="InterPro" id="IPR007219">
    <property type="entry name" value="XnlR_reg_dom"/>
</dbReference>
<dbReference type="GO" id="GO:0008270">
    <property type="term" value="F:zinc ion binding"/>
    <property type="evidence" value="ECO:0007669"/>
    <property type="project" value="InterPro"/>
</dbReference>
<dbReference type="STRING" id="1016849.A0A0D1YXF3"/>
<evidence type="ECO:0000259" key="3">
    <source>
        <dbReference type="SMART" id="SM00906"/>
    </source>
</evidence>
<accession>A0A0D1YXF3</accession>
<feature type="compositionally biased region" description="Polar residues" evidence="2">
    <location>
        <begin position="51"/>
        <end position="74"/>
    </location>
</feature>
<evidence type="ECO:0000256" key="1">
    <source>
        <dbReference type="ARBA" id="ARBA00023242"/>
    </source>
</evidence>
<evidence type="ECO:0000313" key="4">
    <source>
        <dbReference type="EMBL" id="KIV87262.1"/>
    </source>
</evidence>
<dbReference type="Pfam" id="PF04082">
    <property type="entry name" value="Fungal_trans"/>
    <property type="match status" value="1"/>
</dbReference>
<dbReference type="AlphaFoldDB" id="A0A0D1YXF3"/>
<protein>
    <recommendedName>
        <fullName evidence="3">Xylanolytic transcriptional activator regulatory domain-containing protein</fullName>
    </recommendedName>
</protein>
<dbReference type="OrthoDB" id="4451586at2759"/>
<dbReference type="GO" id="GO:0003677">
    <property type="term" value="F:DNA binding"/>
    <property type="evidence" value="ECO:0007669"/>
    <property type="project" value="InterPro"/>
</dbReference>